<dbReference type="PROSITE" id="PS50887">
    <property type="entry name" value="GGDEF"/>
    <property type="match status" value="1"/>
</dbReference>
<feature type="domain" description="GGDEF" evidence="2">
    <location>
        <begin position="35"/>
        <end position="174"/>
    </location>
</feature>
<dbReference type="CDD" id="cd01949">
    <property type="entry name" value="GGDEF"/>
    <property type="match status" value="1"/>
</dbReference>
<dbReference type="OrthoDB" id="23692at2"/>
<dbReference type="InterPro" id="IPR050469">
    <property type="entry name" value="Diguanylate_Cyclase"/>
</dbReference>
<dbReference type="GO" id="GO:0005886">
    <property type="term" value="C:plasma membrane"/>
    <property type="evidence" value="ECO:0007669"/>
    <property type="project" value="TreeGrafter"/>
</dbReference>
<dbReference type="InterPro" id="IPR036390">
    <property type="entry name" value="WH_DNA-bd_sf"/>
</dbReference>
<organism evidence="3 4">
    <name type="scientific">Saccharothrix carnea</name>
    <dbReference type="NCBI Taxonomy" id="1280637"/>
    <lineage>
        <taxon>Bacteria</taxon>
        <taxon>Bacillati</taxon>
        <taxon>Actinomycetota</taxon>
        <taxon>Actinomycetes</taxon>
        <taxon>Pseudonocardiales</taxon>
        <taxon>Pseudonocardiaceae</taxon>
        <taxon>Saccharothrix</taxon>
    </lineage>
</organism>
<dbReference type="InterPro" id="IPR043128">
    <property type="entry name" value="Rev_trsase/Diguanyl_cyclase"/>
</dbReference>
<evidence type="ECO:0000259" key="2">
    <source>
        <dbReference type="PROSITE" id="PS50887"/>
    </source>
</evidence>
<feature type="region of interest" description="Disordered" evidence="1">
    <location>
        <begin position="298"/>
        <end position="318"/>
    </location>
</feature>
<dbReference type="InterPro" id="IPR036388">
    <property type="entry name" value="WH-like_DNA-bd_sf"/>
</dbReference>
<dbReference type="GO" id="GO:0052621">
    <property type="term" value="F:diguanylate cyclase activity"/>
    <property type="evidence" value="ECO:0007669"/>
    <property type="project" value="TreeGrafter"/>
</dbReference>
<dbReference type="AlphaFoldDB" id="A0A2P8I441"/>
<dbReference type="GO" id="GO:1902201">
    <property type="term" value="P:negative regulation of bacterial-type flagellum-dependent cell motility"/>
    <property type="evidence" value="ECO:0007669"/>
    <property type="project" value="TreeGrafter"/>
</dbReference>
<keyword evidence="4" id="KW-1185">Reference proteome</keyword>
<dbReference type="EMBL" id="PYAX01000009">
    <property type="protein sequence ID" value="PSL53235.1"/>
    <property type="molecule type" value="Genomic_DNA"/>
</dbReference>
<evidence type="ECO:0000256" key="1">
    <source>
        <dbReference type="SAM" id="MobiDB-lite"/>
    </source>
</evidence>
<evidence type="ECO:0000313" key="3">
    <source>
        <dbReference type="EMBL" id="PSL53235.1"/>
    </source>
</evidence>
<dbReference type="PANTHER" id="PTHR45138:SF9">
    <property type="entry name" value="DIGUANYLATE CYCLASE DGCM-RELATED"/>
    <property type="match status" value="1"/>
</dbReference>
<reference evidence="3 4" key="1">
    <citation type="submission" date="2018-03" db="EMBL/GenBank/DDBJ databases">
        <title>Genomic Encyclopedia of Type Strains, Phase III (KMG-III): the genomes of soil and plant-associated and newly described type strains.</title>
        <authorList>
            <person name="Whitman W."/>
        </authorList>
    </citation>
    <scope>NUCLEOTIDE SEQUENCE [LARGE SCALE GENOMIC DNA]</scope>
    <source>
        <strain evidence="3 4">CGMCC 4.7097</strain>
    </source>
</reference>
<dbReference type="FunFam" id="3.30.70.270:FF:000001">
    <property type="entry name" value="Diguanylate cyclase domain protein"/>
    <property type="match status" value="1"/>
</dbReference>
<dbReference type="Pfam" id="PF00990">
    <property type="entry name" value="GGDEF"/>
    <property type="match status" value="1"/>
</dbReference>
<dbReference type="Gene3D" id="1.10.10.10">
    <property type="entry name" value="Winged helix-like DNA-binding domain superfamily/Winged helix DNA-binding domain"/>
    <property type="match status" value="1"/>
</dbReference>
<evidence type="ECO:0000313" key="4">
    <source>
        <dbReference type="Proteomes" id="UP000241118"/>
    </source>
</evidence>
<dbReference type="SUPFAM" id="SSF55073">
    <property type="entry name" value="Nucleotide cyclase"/>
    <property type="match status" value="1"/>
</dbReference>
<dbReference type="SUPFAM" id="SSF46785">
    <property type="entry name" value="Winged helix' DNA-binding domain"/>
    <property type="match status" value="1"/>
</dbReference>
<dbReference type="GO" id="GO:0043709">
    <property type="term" value="P:cell adhesion involved in single-species biofilm formation"/>
    <property type="evidence" value="ECO:0007669"/>
    <property type="project" value="TreeGrafter"/>
</dbReference>
<protein>
    <submittedName>
        <fullName evidence="3">Diguanylate cyclase (GGDEF)-like protein</fullName>
    </submittedName>
</protein>
<accession>A0A2P8I441</accession>
<dbReference type="SMART" id="SM00267">
    <property type="entry name" value="GGDEF"/>
    <property type="match status" value="1"/>
</dbReference>
<dbReference type="RefSeq" id="WP_106617975.1">
    <property type="nucleotide sequence ID" value="NZ_PYAX01000009.1"/>
</dbReference>
<gene>
    <name evidence="3" type="ORF">B0I31_10925</name>
</gene>
<comment type="caution">
    <text evidence="3">The sequence shown here is derived from an EMBL/GenBank/DDBJ whole genome shotgun (WGS) entry which is preliminary data.</text>
</comment>
<proteinExistence type="predicted"/>
<name>A0A2P8I441_SACCR</name>
<dbReference type="InterPro" id="IPR000160">
    <property type="entry name" value="GGDEF_dom"/>
</dbReference>
<sequence length="318" mass="34376">MTPHRAKDRLTGLLDRWGWDVHAPHVLEHAQRQHQPVALLIVDLDHFKRINDEFGHPAGDAALRATAKVLRTAVRKADLVGRFGGDEFLILLPGADADQALTVAQRISTGIAAIRLDASTPGVITTIRGLTASIGITTTSRPGNDTPESLLFDADIALRNAKGAGRDSIQASWLPVVPSEEEAAAAVAQQASYWQGLYEVVHLLKGEWVPAILAALADGPRHFTEILSTIHATTVGQPDSDRWLHDSILGRTLRRMEDKQLVTRHEEPARFPKSTVYELTSQAAALLSALTPAVNLLSTEPGPPPTATQTHRPLQAVG</sequence>
<dbReference type="PANTHER" id="PTHR45138">
    <property type="entry name" value="REGULATORY COMPONENTS OF SENSORY TRANSDUCTION SYSTEM"/>
    <property type="match status" value="1"/>
</dbReference>
<dbReference type="NCBIfam" id="TIGR00254">
    <property type="entry name" value="GGDEF"/>
    <property type="match status" value="1"/>
</dbReference>
<dbReference type="Proteomes" id="UP000241118">
    <property type="component" value="Unassembled WGS sequence"/>
</dbReference>
<dbReference type="Gene3D" id="3.30.70.270">
    <property type="match status" value="1"/>
</dbReference>
<dbReference type="InterPro" id="IPR029787">
    <property type="entry name" value="Nucleotide_cyclase"/>
</dbReference>